<keyword evidence="3" id="KW-0812">Transmembrane</keyword>
<feature type="transmembrane region" description="Helical" evidence="3">
    <location>
        <begin position="394"/>
        <end position="412"/>
    </location>
</feature>
<keyword evidence="3" id="KW-1133">Transmembrane helix</keyword>
<evidence type="ECO:0000313" key="7">
    <source>
        <dbReference type="Proteomes" id="UP000237351"/>
    </source>
</evidence>
<feature type="domain" description="Cytochrome c assembly protein" evidence="4">
    <location>
        <begin position="88"/>
        <end position="294"/>
    </location>
</feature>
<dbReference type="GO" id="GO:0015232">
    <property type="term" value="F:heme transmembrane transporter activity"/>
    <property type="evidence" value="ECO:0007669"/>
    <property type="project" value="InterPro"/>
</dbReference>
<dbReference type="GO" id="GO:0017004">
    <property type="term" value="P:cytochrome complex assembly"/>
    <property type="evidence" value="ECO:0007669"/>
    <property type="project" value="UniProtKB-KW"/>
</dbReference>
<evidence type="ECO:0000256" key="3">
    <source>
        <dbReference type="SAM" id="Phobius"/>
    </source>
</evidence>
<feature type="transmembrane region" description="Helical" evidence="3">
    <location>
        <begin position="95"/>
        <end position="112"/>
    </location>
</feature>
<dbReference type="STRING" id="1414854.GQ61_02515"/>
<protein>
    <recommendedName>
        <fullName evidence="8">Cytochrome C biogenesis protein CcmF</fullName>
    </recommendedName>
</protein>
<feature type="domain" description="Cytochrome c-type biogenesis protein CcmF C-terminal" evidence="5">
    <location>
        <begin position="317"/>
        <end position="622"/>
    </location>
</feature>
<dbReference type="InterPro" id="IPR002541">
    <property type="entry name" value="Cyt_c_assembly"/>
</dbReference>
<dbReference type="InterPro" id="IPR003567">
    <property type="entry name" value="Cyt_c_biogenesis"/>
</dbReference>
<proteinExistence type="inferred from homology"/>
<dbReference type="GO" id="GO:0016020">
    <property type="term" value="C:membrane"/>
    <property type="evidence" value="ECO:0007669"/>
    <property type="project" value="InterPro"/>
</dbReference>
<keyword evidence="7" id="KW-1185">Reference proteome</keyword>
<evidence type="ECO:0000259" key="5">
    <source>
        <dbReference type="Pfam" id="PF16327"/>
    </source>
</evidence>
<feature type="transmembrane region" description="Helical" evidence="3">
    <location>
        <begin position="119"/>
        <end position="141"/>
    </location>
</feature>
<feature type="transmembrane region" description="Helical" evidence="3">
    <location>
        <begin position="175"/>
        <end position="194"/>
    </location>
</feature>
<feature type="transmembrane region" description="Helical" evidence="3">
    <location>
        <begin position="448"/>
        <end position="468"/>
    </location>
</feature>
<dbReference type="InterPro" id="IPR032523">
    <property type="entry name" value="CcmF_C"/>
</dbReference>
<accession>A0A1W6N3C6</accession>
<keyword evidence="2" id="KW-0201">Cytochrome c-type biogenesis</keyword>
<feature type="transmembrane region" description="Helical" evidence="3">
    <location>
        <begin position="6"/>
        <end position="27"/>
    </location>
</feature>
<evidence type="ECO:0000256" key="1">
    <source>
        <dbReference type="ARBA" id="ARBA00009186"/>
    </source>
</evidence>
<evidence type="ECO:0000256" key="2">
    <source>
        <dbReference type="ARBA" id="ARBA00022748"/>
    </source>
</evidence>
<dbReference type="AlphaFoldDB" id="A0A1W6N3C6"/>
<dbReference type="PRINTS" id="PR01410">
    <property type="entry name" value="CCBIOGENESIS"/>
</dbReference>
<feature type="transmembrane region" description="Helical" evidence="3">
    <location>
        <begin position="47"/>
        <end position="75"/>
    </location>
</feature>
<dbReference type="Pfam" id="PF01578">
    <property type="entry name" value="Cytochrom_C_asm"/>
    <property type="match status" value="1"/>
</dbReference>
<feature type="transmembrane region" description="Helical" evidence="3">
    <location>
        <begin position="605"/>
        <end position="625"/>
    </location>
</feature>
<reference evidence="6 7" key="1">
    <citation type="submission" date="2014-06" db="EMBL/GenBank/DDBJ databases">
        <title>The genome of the endonuclear symbiont Nucleicultrix amoebiphila.</title>
        <authorList>
            <person name="Schulz F."/>
            <person name="Horn M."/>
        </authorList>
    </citation>
    <scope>NUCLEOTIDE SEQUENCE [LARGE SCALE GENOMIC DNA]</scope>
    <source>
        <strain evidence="6 7">FS5</strain>
    </source>
</reference>
<keyword evidence="3" id="KW-0472">Membrane</keyword>
<comment type="similarity">
    <text evidence="1">Belongs to the CcmF/CycK/Ccl1/NrfE/CcsA family.</text>
</comment>
<dbReference type="RefSeq" id="WP_085783772.1">
    <property type="nucleotide sequence ID" value="NZ_CP008743.1"/>
</dbReference>
<dbReference type="Pfam" id="PF16327">
    <property type="entry name" value="CcmF_C"/>
    <property type="match status" value="1"/>
</dbReference>
<name>A0A1W6N3C6_9PROT</name>
<feature type="transmembrane region" description="Helical" evidence="3">
    <location>
        <begin position="424"/>
        <end position="442"/>
    </location>
</feature>
<feature type="transmembrane region" description="Helical" evidence="3">
    <location>
        <begin position="273"/>
        <end position="292"/>
    </location>
</feature>
<dbReference type="NCBIfam" id="NF007691">
    <property type="entry name" value="PRK10369.1"/>
    <property type="match status" value="1"/>
</dbReference>
<evidence type="ECO:0008006" key="8">
    <source>
        <dbReference type="Google" id="ProtNLM"/>
    </source>
</evidence>
<sequence>MIDYGFSALIAATFISLAQGVASHWLFKKFKDDALLAVRLSSVSQFILILIGFISIVLAFITSDFSLMITAFNSATFTPMIYKIVGIWSNHEGSMLLWVLVLSGFGALYSLTSFHHPKVFVLYTLALQSFMTFAFLIYTLFFANPFERFDGDTFDGIDMNPILQDPSMLTHPPSLYLGFVGFSLIFSMGVAGLITEKIDKAWAKHCRPWALMLWAILTLGVIGGSWWAYYELGWGGWWFWDPVENISLIPWLLASALIHSLKHLESKEQSKQAAVLLAILVFSSALLGTFIVRSGLVMSVHSFSEGGERSVALFLVIGTIIASGLSVYAVKAHAIKFTILKSPFLSLNGLMKIQLIVMTTLAFTVLLGTLYPVFLEAITGTKISVGPPYFEATFVPIAFIGMTLAGLGPFLLKKQNFQELIRALMPVLIVMLVVTLLLLFIFERHLCLSCFGLLFGSWLILTSLKGLLRKQSSFFKVKQLPMIVAHIGVGICVLGVSWTSLVKEETLLAMPLHKPYIFHNFKIELLDVQKKSDTNYSTEKAKISVAIGTENTILEPERRIYHLRNTQTIETALLFQRLTILYIALGDRLEDGRWSLRVYYHPNVLMIWMGGVVMILGVLLAIVFARKNH</sequence>
<dbReference type="GO" id="GO:0020037">
    <property type="term" value="F:heme binding"/>
    <property type="evidence" value="ECO:0007669"/>
    <property type="project" value="InterPro"/>
</dbReference>
<dbReference type="OrthoDB" id="9761451at2"/>
<feature type="transmembrane region" description="Helical" evidence="3">
    <location>
        <begin position="312"/>
        <end position="334"/>
    </location>
</feature>
<feature type="transmembrane region" description="Helical" evidence="3">
    <location>
        <begin position="480"/>
        <end position="501"/>
    </location>
</feature>
<dbReference type="PANTHER" id="PTHR43653">
    <property type="entry name" value="CYTOCHROME C ASSEMBLY PROTEIN-RELATED"/>
    <property type="match status" value="1"/>
</dbReference>
<dbReference type="Proteomes" id="UP000237351">
    <property type="component" value="Chromosome"/>
</dbReference>
<dbReference type="KEGG" id="naf:GQ61_02515"/>
<dbReference type="PANTHER" id="PTHR43653:SF1">
    <property type="entry name" value="CYTOCHROME C-TYPE BIOGENESIS PROTEIN CCMF"/>
    <property type="match status" value="1"/>
</dbReference>
<feature type="transmembrane region" description="Helical" evidence="3">
    <location>
        <begin position="355"/>
        <end position="374"/>
    </location>
</feature>
<gene>
    <name evidence="6" type="ORF">GQ61_02515</name>
</gene>
<feature type="transmembrane region" description="Helical" evidence="3">
    <location>
        <begin position="206"/>
        <end position="230"/>
    </location>
</feature>
<dbReference type="EMBL" id="CP008743">
    <property type="protein sequence ID" value="ARN84384.1"/>
    <property type="molecule type" value="Genomic_DNA"/>
</dbReference>
<evidence type="ECO:0000313" key="6">
    <source>
        <dbReference type="EMBL" id="ARN84384.1"/>
    </source>
</evidence>
<evidence type="ECO:0000259" key="4">
    <source>
        <dbReference type="Pfam" id="PF01578"/>
    </source>
</evidence>
<feature type="transmembrane region" description="Helical" evidence="3">
    <location>
        <begin position="242"/>
        <end position="261"/>
    </location>
</feature>
<organism evidence="6 7">
    <name type="scientific">Candidatus Nucleicultrix amoebiphila FS5</name>
    <dbReference type="NCBI Taxonomy" id="1414854"/>
    <lineage>
        <taxon>Bacteria</taxon>
        <taxon>Pseudomonadati</taxon>
        <taxon>Pseudomonadota</taxon>
        <taxon>Alphaproteobacteria</taxon>
        <taxon>Holosporales</taxon>
        <taxon>Candidatus Nucleicultricaceae</taxon>
        <taxon>Candidatus Nucleicultrix</taxon>
    </lineage>
</organism>